<feature type="compositionally biased region" description="Basic and acidic residues" evidence="1">
    <location>
        <begin position="167"/>
        <end position="182"/>
    </location>
</feature>
<feature type="region of interest" description="Disordered" evidence="1">
    <location>
        <begin position="140"/>
        <end position="191"/>
    </location>
</feature>
<protein>
    <recommendedName>
        <fullName evidence="2">DUF4283 domain-containing protein</fullName>
    </recommendedName>
</protein>
<name>A0A445DNQ0_ARAHY</name>
<reference evidence="3 4" key="1">
    <citation type="submission" date="2019-01" db="EMBL/GenBank/DDBJ databases">
        <title>Sequencing of cultivated peanut Arachis hypogaea provides insights into genome evolution and oil improvement.</title>
        <authorList>
            <person name="Chen X."/>
        </authorList>
    </citation>
    <scope>NUCLEOTIDE SEQUENCE [LARGE SCALE GENOMIC DNA]</scope>
    <source>
        <strain evidence="4">cv. Fuhuasheng</strain>
        <tissue evidence="3">Leaves</tissue>
    </source>
</reference>
<feature type="domain" description="DUF4283" evidence="2">
    <location>
        <begin position="1"/>
        <end position="56"/>
    </location>
</feature>
<feature type="compositionally biased region" description="Polar residues" evidence="1">
    <location>
        <begin position="149"/>
        <end position="166"/>
    </location>
</feature>
<evidence type="ECO:0000313" key="3">
    <source>
        <dbReference type="EMBL" id="RYR64793.1"/>
    </source>
</evidence>
<organism evidence="3 4">
    <name type="scientific">Arachis hypogaea</name>
    <name type="common">Peanut</name>
    <dbReference type="NCBI Taxonomy" id="3818"/>
    <lineage>
        <taxon>Eukaryota</taxon>
        <taxon>Viridiplantae</taxon>
        <taxon>Streptophyta</taxon>
        <taxon>Embryophyta</taxon>
        <taxon>Tracheophyta</taxon>
        <taxon>Spermatophyta</taxon>
        <taxon>Magnoliopsida</taxon>
        <taxon>eudicotyledons</taxon>
        <taxon>Gunneridae</taxon>
        <taxon>Pentapetalae</taxon>
        <taxon>rosids</taxon>
        <taxon>fabids</taxon>
        <taxon>Fabales</taxon>
        <taxon>Fabaceae</taxon>
        <taxon>Papilionoideae</taxon>
        <taxon>50 kb inversion clade</taxon>
        <taxon>dalbergioids sensu lato</taxon>
        <taxon>Dalbergieae</taxon>
        <taxon>Pterocarpus clade</taxon>
        <taxon>Arachis</taxon>
    </lineage>
</organism>
<dbReference type="STRING" id="3818.A0A445DNQ0"/>
<evidence type="ECO:0000256" key="1">
    <source>
        <dbReference type="SAM" id="MobiDB-lite"/>
    </source>
</evidence>
<proteinExistence type="predicted"/>
<keyword evidence="4" id="KW-1185">Reference proteome</keyword>
<dbReference type="Pfam" id="PF14111">
    <property type="entry name" value="DUF4283"/>
    <property type="match status" value="1"/>
</dbReference>
<comment type="caution">
    <text evidence="3">The sequence shown here is derived from an EMBL/GenBank/DDBJ whole genome shotgun (WGS) entry which is preliminary data.</text>
</comment>
<dbReference type="Proteomes" id="UP000289738">
    <property type="component" value="Chromosome A03"/>
</dbReference>
<evidence type="ECO:0000313" key="4">
    <source>
        <dbReference type="Proteomes" id="UP000289738"/>
    </source>
</evidence>
<dbReference type="EMBL" id="SDMP01000003">
    <property type="protein sequence ID" value="RYR64793.1"/>
    <property type="molecule type" value="Genomic_DNA"/>
</dbReference>
<evidence type="ECO:0000259" key="2">
    <source>
        <dbReference type="Pfam" id="PF14111"/>
    </source>
</evidence>
<dbReference type="AlphaFoldDB" id="A0A445DNQ0"/>
<dbReference type="InterPro" id="IPR025558">
    <property type="entry name" value="DUF4283"/>
</dbReference>
<sequence length="191" mass="22559">MERWVSKRWAKKDVVRVMNLEENFFFVRFFNQEDYSQALFEGPWMIADHYFLIQRWRCYLYHKKLQALIRRSPPDLLKCGRYGHKVEECHEIIGDLIEKVVAATMEVDQSNHRCGGGSPNKNEKEPLEHEHNFGFQALEEVNSDDYAEENQSNYSGKQEYYANSNKGTKEGKEKSNQHRDSIPKNVGHQKN</sequence>
<gene>
    <name evidence="3" type="ORF">Ahy_A03g010840</name>
</gene>
<accession>A0A445DNQ0</accession>